<feature type="domain" description="Protein kinase" evidence="1">
    <location>
        <begin position="25"/>
        <end position="303"/>
    </location>
</feature>
<comment type="caution">
    <text evidence="2">The sequence shown here is derived from an EMBL/GenBank/DDBJ whole genome shotgun (WGS) entry which is preliminary data.</text>
</comment>
<dbReference type="AlphaFoldDB" id="S9PDH6"/>
<protein>
    <recommendedName>
        <fullName evidence="1">Protein kinase domain-containing protein</fullName>
    </recommendedName>
</protein>
<dbReference type="PANTHER" id="PTHR21310">
    <property type="entry name" value="AMINOGLYCOSIDE PHOSPHOTRANSFERASE-RELATED-RELATED"/>
    <property type="match status" value="1"/>
</dbReference>
<dbReference type="GO" id="GO:0004672">
    <property type="term" value="F:protein kinase activity"/>
    <property type="evidence" value="ECO:0007669"/>
    <property type="project" value="InterPro"/>
</dbReference>
<dbReference type="InterPro" id="IPR051678">
    <property type="entry name" value="AGP_Transferase"/>
</dbReference>
<dbReference type="EMBL" id="ANAH02000013">
    <property type="protein sequence ID" value="EPX60362.1"/>
    <property type="molecule type" value="Genomic_DNA"/>
</dbReference>
<dbReference type="Pfam" id="PF01636">
    <property type="entry name" value="APH"/>
    <property type="match status" value="1"/>
</dbReference>
<dbReference type="SUPFAM" id="SSF56112">
    <property type="entry name" value="Protein kinase-like (PK-like)"/>
    <property type="match status" value="1"/>
</dbReference>
<reference evidence="2" key="1">
    <citation type="submission" date="2013-05" db="EMBL/GenBank/DDBJ databases">
        <title>Genome assembly of Cystobacter fuscus DSM 2262.</title>
        <authorList>
            <person name="Sharma G."/>
            <person name="Khatri I."/>
            <person name="Kaur C."/>
            <person name="Mayilraj S."/>
            <person name="Subramanian S."/>
        </authorList>
    </citation>
    <scope>NUCLEOTIDE SEQUENCE [LARGE SCALE GENOMIC DNA]</scope>
    <source>
        <strain evidence="2">DSM 2262</strain>
    </source>
</reference>
<dbReference type="Gene3D" id="3.90.1200.10">
    <property type="match status" value="1"/>
</dbReference>
<evidence type="ECO:0000313" key="3">
    <source>
        <dbReference type="Proteomes" id="UP000011682"/>
    </source>
</evidence>
<dbReference type="InterPro" id="IPR011009">
    <property type="entry name" value="Kinase-like_dom_sf"/>
</dbReference>
<keyword evidence="3" id="KW-1185">Reference proteome</keyword>
<name>S9PDH6_CYSF2</name>
<dbReference type="Proteomes" id="UP000011682">
    <property type="component" value="Unassembled WGS sequence"/>
</dbReference>
<dbReference type="RefSeq" id="WP_002625757.1">
    <property type="nucleotide sequence ID" value="NZ_ANAH02000013.1"/>
</dbReference>
<organism evidence="2 3">
    <name type="scientific">Cystobacter fuscus (strain ATCC 25194 / DSM 2262 / NBRC 100088 / M29)</name>
    <dbReference type="NCBI Taxonomy" id="1242864"/>
    <lineage>
        <taxon>Bacteria</taxon>
        <taxon>Pseudomonadati</taxon>
        <taxon>Myxococcota</taxon>
        <taxon>Myxococcia</taxon>
        <taxon>Myxococcales</taxon>
        <taxon>Cystobacterineae</taxon>
        <taxon>Archangiaceae</taxon>
        <taxon>Cystobacter</taxon>
    </lineage>
</organism>
<accession>S9PDH6</accession>
<dbReference type="GO" id="GO:0005524">
    <property type="term" value="F:ATP binding"/>
    <property type="evidence" value="ECO:0007669"/>
    <property type="project" value="InterPro"/>
</dbReference>
<sequence>MTWSSNEARVALAERLRHDHPEWEADEPVLVGGGLEFFVFRVQSARQGPLAIKVPRAPVFINDNDPRVVARDLLEQESALISRAARGGIPVPRLVALELGREPLDYIVLEYVEHDGGEPTPLALGELVRRLHSLPEMPSRPLVAQQGRPLAELLAERIHRRARVVERLAGVRLALPGPEWLADALHGSERPRAVLHMDVRPANVLARGGQVLALLDWSNALVGDPALELARIAEYGLAGPEFLAAYHGLAPVPPPPARLEWLYRIDTAVMLAVVFLSEQPDAEKARPQVARVVELCGRLEGMR</sequence>
<dbReference type="InterPro" id="IPR000719">
    <property type="entry name" value="Prot_kinase_dom"/>
</dbReference>
<evidence type="ECO:0000259" key="1">
    <source>
        <dbReference type="PROSITE" id="PS50011"/>
    </source>
</evidence>
<dbReference type="PROSITE" id="PS50011">
    <property type="entry name" value="PROTEIN_KINASE_DOM"/>
    <property type="match status" value="1"/>
</dbReference>
<proteinExistence type="predicted"/>
<dbReference type="InterPro" id="IPR002575">
    <property type="entry name" value="Aminoglycoside_PTrfase"/>
</dbReference>
<dbReference type="eggNOG" id="COG3173">
    <property type="taxonomic scope" value="Bacteria"/>
</dbReference>
<evidence type="ECO:0000313" key="2">
    <source>
        <dbReference type="EMBL" id="EPX60362.1"/>
    </source>
</evidence>
<dbReference type="OrthoDB" id="334783at2"/>
<gene>
    <name evidence="2" type="ORF">D187_001849</name>
</gene>